<dbReference type="AlphaFoldDB" id="A0A182Q6L2"/>
<evidence type="ECO:0000256" key="2">
    <source>
        <dbReference type="SAM" id="SignalP"/>
    </source>
</evidence>
<evidence type="ECO:0000313" key="3">
    <source>
        <dbReference type="EnsemblMetazoa" id="AFAF004081-PA"/>
    </source>
</evidence>
<organism evidence="3 4">
    <name type="scientific">Anopheles farauti</name>
    <dbReference type="NCBI Taxonomy" id="69004"/>
    <lineage>
        <taxon>Eukaryota</taxon>
        <taxon>Metazoa</taxon>
        <taxon>Ecdysozoa</taxon>
        <taxon>Arthropoda</taxon>
        <taxon>Hexapoda</taxon>
        <taxon>Insecta</taxon>
        <taxon>Pterygota</taxon>
        <taxon>Neoptera</taxon>
        <taxon>Endopterygota</taxon>
        <taxon>Diptera</taxon>
        <taxon>Nematocera</taxon>
        <taxon>Culicoidea</taxon>
        <taxon>Culicidae</taxon>
        <taxon>Anophelinae</taxon>
        <taxon>Anopheles</taxon>
    </lineage>
</organism>
<protein>
    <submittedName>
        <fullName evidence="3">Uncharacterized protein</fullName>
    </submittedName>
</protein>
<evidence type="ECO:0000256" key="1">
    <source>
        <dbReference type="SAM" id="MobiDB-lite"/>
    </source>
</evidence>
<feature type="region of interest" description="Disordered" evidence="1">
    <location>
        <begin position="193"/>
        <end position="262"/>
    </location>
</feature>
<accession>A0A182Q6L2</accession>
<sequence length="262" mass="28785">MKCPTSILIVSILFHHAVHAAPNDGKYNPKKYSKNGKYVHTGEGDYVEDLSRYRYVHYDDGDRGRYFHIHIPYDGGYGNYEGGHEPYRFPPYDPAGEYAEIISKYSSDPYRADTYDIKKPSIYLEYGVPSVSESNTASSVVDVRKSLLPGPGTAYLPVTDPNELDVRTSLLKGPGTAYLPVLTPAEQRLAIGSSEKSSKVVPHPNSLDGVDHLTTSSNRATPTTQPPIEMTTAANVDTDRTEGSLHNQPCFATSGPLKLSKT</sequence>
<dbReference type="EMBL" id="AXCN02002061">
    <property type="status" value="NOT_ANNOTATED_CDS"/>
    <property type="molecule type" value="Genomic_DNA"/>
</dbReference>
<feature type="signal peptide" evidence="2">
    <location>
        <begin position="1"/>
        <end position="20"/>
    </location>
</feature>
<name>A0A182Q6L2_9DIPT</name>
<dbReference type="VEuPathDB" id="VectorBase:AFAF004081"/>
<reference evidence="4" key="1">
    <citation type="submission" date="2014-01" db="EMBL/GenBank/DDBJ databases">
        <title>The Genome Sequence of Anopheles farauti FAR1 (V2).</title>
        <authorList>
            <consortium name="The Broad Institute Genomics Platform"/>
            <person name="Neafsey D.E."/>
            <person name="Besansky N."/>
            <person name="Howell P."/>
            <person name="Walton C."/>
            <person name="Young S.K."/>
            <person name="Zeng Q."/>
            <person name="Gargeya S."/>
            <person name="Fitzgerald M."/>
            <person name="Haas B."/>
            <person name="Abouelleil A."/>
            <person name="Allen A.W."/>
            <person name="Alvarado L."/>
            <person name="Arachchi H.M."/>
            <person name="Berlin A.M."/>
            <person name="Chapman S.B."/>
            <person name="Gainer-Dewar J."/>
            <person name="Goldberg J."/>
            <person name="Griggs A."/>
            <person name="Gujja S."/>
            <person name="Hansen M."/>
            <person name="Howarth C."/>
            <person name="Imamovic A."/>
            <person name="Ireland A."/>
            <person name="Larimer J."/>
            <person name="McCowan C."/>
            <person name="Murphy C."/>
            <person name="Pearson M."/>
            <person name="Poon T.W."/>
            <person name="Priest M."/>
            <person name="Roberts A."/>
            <person name="Saif S."/>
            <person name="Shea T."/>
            <person name="Sisk P."/>
            <person name="Sykes S."/>
            <person name="Wortman J."/>
            <person name="Nusbaum C."/>
            <person name="Birren B."/>
        </authorList>
    </citation>
    <scope>NUCLEOTIDE SEQUENCE [LARGE SCALE GENOMIC DNA]</scope>
    <source>
        <strain evidence="4">FAR1</strain>
    </source>
</reference>
<keyword evidence="2" id="KW-0732">Signal</keyword>
<reference evidence="3" key="2">
    <citation type="submission" date="2020-05" db="UniProtKB">
        <authorList>
            <consortium name="EnsemblMetazoa"/>
        </authorList>
    </citation>
    <scope>IDENTIFICATION</scope>
    <source>
        <strain evidence="3">FAR1</strain>
    </source>
</reference>
<dbReference type="Proteomes" id="UP000075886">
    <property type="component" value="Unassembled WGS sequence"/>
</dbReference>
<proteinExistence type="predicted"/>
<dbReference type="EnsemblMetazoa" id="AFAF004081-RA">
    <property type="protein sequence ID" value="AFAF004081-PA"/>
    <property type="gene ID" value="AFAF004081"/>
</dbReference>
<keyword evidence="4" id="KW-1185">Reference proteome</keyword>
<evidence type="ECO:0000313" key="4">
    <source>
        <dbReference type="Proteomes" id="UP000075886"/>
    </source>
</evidence>
<feature type="compositionally biased region" description="Polar residues" evidence="1">
    <location>
        <begin position="213"/>
        <end position="223"/>
    </location>
</feature>
<feature type="chain" id="PRO_5008132370" evidence="2">
    <location>
        <begin position="21"/>
        <end position="262"/>
    </location>
</feature>